<feature type="region of interest" description="Disordered" evidence="1">
    <location>
        <begin position="68"/>
        <end position="107"/>
    </location>
</feature>
<gene>
    <name evidence="2" type="ORF">EYF80_005044</name>
</gene>
<keyword evidence="3" id="KW-1185">Reference proteome</keyword>
<accession>A0A4Z2J337</accession>
<sequence length="149" mass="17416">MIRREDGGTSGFSKSKLEDKEPCHILLSLTTATRMRSMYLLWITPLMSPRFEASGGCQRCHGCMTWTRRTPRRRKRRQRKRRRKEEVAEKDMAEEEKEKEKKEEEDLNEKIPFACRPGLFEVAISQKSKPAIKPISALCPFRIFTNGLL</sequence>
<evidence type="ECO:0000313" key="2">
    <source>
        <dbReference type="EMBL" id="TNN84629.1"/>
    </source>
</evidence>
<proteinExistence type="predicted"/>
<organism evidence="2 3">
    <name type="scientific">Liparis tanakae</name>
    <name type="common">Tanaka's snailfish</name>
    <dbReference type="NCBI Taxonomy" id="230148"/>
    <lineage>
        <taxon>Eukaryota</taxon>
        <taxon>Metazoa</taxon>
        <taxon>Chordata</taxon>
        <taxon>Craniata</taxon>
        <taxon>Vertebrata</taxon>
        <taxon>Euteleostomi</taxon>
        <taxon>Actinopterygii</taxon>
        <taxon>Neopterygii</taxon>
        <taxon>Teleostei</taxon>
        <taxon>Neoteleostei</taxon>
        <taxon>Acanthomorphata</taxon>
        <taxon>Eupercaria</taxon>
        <taxon>Perciformes</taxon>
        <taxon>Cottioidei</taxon>
        <taxon>Cottales</taxon>
        <taxon>Liparidae</taxon>
        <taxon>Liparis</taxon>
    </lineage>
</organism>
<comment type="caution">
    <text evidence="2">The sequence shown here is derived from an EMBL/GenBank/DDBJ whole genome shotgun (WGS) entry which is preliminary data.</text>
</comment>
<dbReference type="Proteomes" id="UP000314294">
    <property type="component" value="Unassembled WGS sequence"/>
</dbReference>
<dbReference type="AlphaFoldDB" id="A0A4Z2J337"/>
<feature type="compositionally biased region" description="Basic and acidic residues" evidence="1">
    <location>
        <begin position="84"/>
        <end position="104"/>
    </location>
</feature>
<dbReference type="EMBL" id="SRLO01000025">
    <property type="protein sequence ID" value="TNN84629.1"/>
    <property type="molecule type" value="Genomic_DNA"/>
</dbReference>
<feature type="compositionally biased region" description="Basic residues" evidence="1">
    <location>
        <begin position="69"/>
        <end position="83"/>
    </location>
</feature>
<protein>
    <submittedName>
        <fullName evidence="2">Uncharacterized protein</fullName>
    </submittedName>
</protein>
<evidence type="ECO:0000313" key="3">
    <source>
        <dbReference type="Proteomes" id="UP000314294"/>
    </source>
</evidence>
<name>A0A4Z2J337_9TELE</name>
<evidence type="ECO:0000256" key="1">
    <source>
        <dbReference type="SAM" id="MobiDB-lite"/>
    </source>
</evidence>
<reference evidence="2 3" key="1">
    <citation type="submission" date="2019-03" db="EMBL/GenBank/DDBJ databases">
        <title>First draft genome of Liparis tanakae, snailfish: a comprehensive survey of snailfish specific genes.</title>
        <authorList>
            <person name="Kim W."/>
            <person name="Song I."/>
            <person name="Jeong J.-H."/>
            <person name="Kim D."/>
            <person name="Kim S."/>
            <person name="Ryu S."/>
            <person name="Song J.Y."/>
            <person name="Lee S.K."/>
        </authorList>
    </citation>
    <scope>NUCLEOTIDE SEQUENCE [LARGE SCALE GENOMIC DNA]</scope>
    <source>
        <tissue evidence="2">Muscle</tissue>
    </source>
</reference>